<feature type="compositionally biased region" description="Low complexity" evidence="2">
    <location>
        <begin position="141"/>
        <end position="152"/>
    </location>
</feature>
<evidence type="ECO:0000256" key="1">
    <source>
        <dbReference type="ARBA" id="ARBA00006795"/>
    </source>
</evidence>
<dbReference type="AlphaFoldDB" id="A0A811NCN9"/>
<name>A0A811NCN9_9POAL</name>
<evidence type="ECO:0000259" key="4">
    <source>
        <dbReference type="Pfam" id="PF04677"/>
    </source>
</evidence>
<dbReference type="InterPro" id="IPR006768">
    <property type="entry name" value="Cwf19-like_C_dom-1"/>
</dbReference>
<evidence type="ECO:0000259" key="3">
    <source>
        <dbReference type="Pfam" id="PF04676"/>
    </source>
</evidence>
<feature type="domain" description="Cwf19-like protein C-terminal" evidence="3">
    <location>
        <begin position="404"/>
        <end position="502"/>
    </location>
</feature>
<dbReference type="EMBL" id="CAJGYO010000004">
    <property type="protein sequence ID" value="CAD6222351.1"/>
    <property type="molecule type" value="Genomic_DNA"/>
</dbReference>
<comment type="similarity">
    <text evidence="1">Belongs to the CWF19 family.</text>
</comment>
<feature type="domain" description="Cwf19-like C-terminal" evidence="4">
    <location>
        <begin position="313"/>
        <end position="395"/>
    </location>
</feature>
<dbReference type="PANTHER" id="PTHR12072">
    <property type="entry name" value="CWF19, CELL CYCLE CONTROL PROTEIN"/>
    <property type="match status" value="1"/>
</dbReference>
<feature type="region of interest" description="Disordered" evidence="2">
    <location>
        <begin position="44"/>
        <end position="106"/>
    </location>
</feature>
<dbReference type="Proteomes" id="UP000604825">
    <property type="component" value="Unassembled WGS sequence"/>
</dbReference>
<keyword evidence="6" id="KW-1185">Reference proteome</keyword>
<feature type="region of interest" description="Disordered" evidence="2">
    <location>
        <begin position="141"/>
        <end position="170"/>
    </location>
</feature>
<accession>A0A811NCN9</accession>
<dbReference type="GO" id="GO:0071014">
    <property type="term" value="C:post-mRNA release spliceosomal complex"/>
    <property type="evidence" value="ECO:0007669"/>
    <property type="project" value="TreeGrafter"/>
</dbReference>
<feature type="compositionally biased region" description="Basic and acidic residues" evidence="2">
    <location>
        <begin position="155"/>
        <end position="169"/>
    </location>
</feature>
<gene>
    <name evidence="5" type="ORF">NCGR_LOCUS15057</name>
</gene>
<dbReference type="OrthoDB" id="2113965at2759"/>
<organism evidence="5 6">
    <name type="scientific">Miscanthus lutarioriparius</name>
    <dbReference type="NCBI Taxonomy" id="422564"/>
    <lineage>
        <taxon>Eukaryota</taxon>
        <taxon>Viridiplantae</taxon>
        <taxon>Streptophyta</taxon>
        <taxon>Embryophyta</taxon>
        <taxon>Tracheophyta</taxon>
        <taxon>Spermatophyta</taxon>
        <taxon>Magnoliopsida</taxon>
        <taxon>Liliopsida</taxon>
        <taxon>Poales</taxon>
        <taxon>Poaceae</taxon>
        <taxon>PACMAD clade</taxon>
        <taxon>Panicoideae</taxon>
        <taxon>Andropogonodae</taxon>
        <taxon>Andropogoneae</taxon>
        <taxon>Saccharinae</taxon>
        <taxon>Miscanthus</taxon>
    </lineage>
</organism>
<dbReference type="PANTHER" id="PTHR12072:SF5">
    <property type="entry name" value="CWF19-LIKE PROTEIN 2"/>
    <property type="match status" value="1"/>
</dbReference>
<sequence length="506" mass="58049">MELDIQKPPYAGSQLLASSVVGDGGVSWRLKALKRAKEARSKLLVKEQNSRIGRKHGNADCSEENAKGNPEGHQDGNSGRRDVSSQRNAMRTPKPDSVPWKKTRQNISSEEQALISSAVASLNKFSDDGSFMEKISNLESNNTNASAVSSSVITDEQRDNRQRSLKESSSKVQLVSTQTLNANQMAANILQLRMKGKYREAEQLSVREKWKLCWRIRILPMRSLAMEKKKAQSVSGNYVQPFVPWHTHVPSADDRRKREEDADLHLANKIMHNKRYNISKSIEGEYDFVDAPTKKDKERTNRHMTQREALFEPVVPGHCIILPLQHESAARTVDQNVWGEIRNFKKCLLKMFARKDKDVVFMETVISLARQRRHCMIECIPVPCEVSSNAPMYFKKAIDEAEEEWTQHEMKKVIPTSASRNLRQVIPENFAYFHVEFGLDRGFVHVIDDESKFSAGFGLNVIRGMLQLPAEDMHRRRRHESMDNKRQAVASFMKEWEPFDWTKQLD</sequence>
<dbReference type="InterPro" id="IPR006767">
    <property type="entry name" value="Cwf19-like_C_dom-2"/>
</dbReference>
<dbReference type="GO" id="GO:0000398">
    <property type="term" value="P:mRNA splicing, via spliceosome"/>
    <property type="evidence" value="ECO:0007669"/>
    <property type="project" value="TreeGrafter"/>
</dbReference>
<dbReference type="InterPro" id="IPR040194">
    <property type="entry name" value="Cwf19-like"/>
</dbReference>
<evidence type="ECO:0008006" key="7">
    <source>
        <dbReference type="Google" id="ProtNLM"/>
    </source>
</evidence>
<evidence type="ECO:0000313" key="6">
    <source>
        <dbReference type="Proteomes" id="UP000604825"/>
    </source>
</evidence>
<evidence type="ECO:0000313" key="5">
    <source>
        <dbReference type="EMBL" id="CAD6222351.1"/>
    </source>
</evidence>
<dbReference type="Pfam" id="PF04677">
    <property type="entry name" value="CwfJ_C_1"/>
    <property type="match status" value="1"/>
</dbReference>
<proteinExistence type="inferred from homology"/>
<protein>
    <recommendedName>
        <fullName evidence="7">CWF19-like protein 2</fullName>
    </recommendedName>
</protein>
<comment type="caution">
    <text evidence="5">The sequence shown here is derived from an EMBL/GenBank/DDBJ whole genome shotgun (WGS) entry which is preliminary data.</text>
</comment>
<evidence type="ECO:0000256" key="2">
    <source>
        <dbReference type="SAM" id="MobiDB-lite"/>
    </source>
</evidence>
<feature type="compositionally biased region" description="Basic and acidic residues" evidence="2">
    <location>
        <begin position="64"/>
        <end position="84"/>
    </location>
</feature>
<reference evidence="5" key="1">
    <citation type="submission" date="2020-10" db="EMBL/GenBank/DDBJ databases">
        <authorList>
            <person name="Han B."/>
            <person name="Lu T."/>
            <person name="Zhao Q."/>
            <person name="Huang X."/>
            <person name="Zhao Y."/>
        </authorList>
    </citation>
    <scope>NUCLEOTIDE SEQUENCE</scope>
</reference>
<dbReference type="Pfam" id="PF04676">
    <property type="entry name" value="CwfJ_C_2"/>
    <property type="match status" value="1"/>
</dbReference>